<organism evidence="10 11">
    <name type="scientific">Adiantum capillus-veneris</name>
    <name type="common">Maidenhair fern</name>
    <dbReference type="NCBI Taxonomy" id="13818"/>
    <lineage>
        <taxon>Eukaryota</taxon>
        <taxon>Viridiplantae</taxon>
        <taxon>Streptophyta</taxon>
        <taxon>Embryophyta</taxon>
        <taxon>Tracheophyta</taxon>
        <taxon>Polypodiopsida</taxon>
        <taxon>Polypodiidae</taxon>
        <taxon>Polypodiales</taxon>
        <taxon>Pteridineae</taxon>
        <taxon>Pteridaceae</taxon>
        <taxon>Vittarioideae</taxon>
        <taxon>Adiantum</taxon>
    </lineage>
</organism>
<keyword evidence="1 7" id="KW-0150">Chloroplast</keyword>
<dbReference type="SUPFAM" id="SSF55239">
    <property type="entry name" value="RuBisCO, small subunit"/>
    <property type="match status" value="1"/>
</dbReference>
<dbReference type="InterPro" id="IPR024681">
    <property type="entry name" value="RuBisCO_ssu"/>
</dbReference>
<dbReference type="PANTHER" id="PTHR31262:SF0">
    <property type="entry name" value="RIBULOSE BISPHOSPHATE CARBOXYLASE SMALL SUBUNIT, CHLOROPLASTIC 1"/>
    <property type="match status" value="1"/>
</dbReference>
<evidence type="ECO:0000256" key="2">
    <source>
        <dbReference type="ARBA" id="ARBA00022531"/>
    </source>
</evidence>
<dbReference type="PRINTS" id="PR00152">
    <property type="entry name" value="RUBISCOSMALL"/>
</dbReference>
<dbReference type="CDD" id="cd03527">
    <property type="entry name" value="RuBisCO_small"/>
    <property type="match status" value="1"/>
</dbReference>
<dbReference type="GO" id="GO:0019253">
    <property type="term" value="P:reductive pentose-phosphate cycle"/>
    <property type="evidence" value="ECO:0007669"/>
    <property type="project" value="UniProtKB-UniRule"/>
</dbReference>
<dbReference type="InterPro" id="IPR036385">
    <property type="entry name" value="RuBisCO_ssu_sf"/>
</dbReference>
<evidence type="ECO:0000256" key="4">
    <source>
        <dbReference type="ARBA" id="ARBA00022640"/>
    </source>
</evidence>
<dbReference type="FunFam" id="3.30.190.10:FF:000001">
    <property type="entry name" value="Ribulose bisphosphate carboxylase small chain, chloroplastic"/>
    <property type="match status" value="1"/>
</dbReference>
<dbReference type="InterPro" id="IPR000894">
    <property type="entry name" value="RuBisCO_ssu_dom"/>
</dbReference>
<dbReference type="OrthoDB" id="2013936at2759"/>
<name>A0A9D4UE88_ADICA</name>
<comment type="function">
    <text evidence="7 8">RuBisCO catalyzes two reactions: the carboxylation of D-ribulose 1,5-bisphosphate, the primary event in carbon dioxide fixation, as well as the oxidative fragmentation of the pentose substrate. Both reactions occur simultaneously and in competition at the same active site. Although the small subunit is not catalytic it is essential for maximal activity.</text>
</comment>
<evidence type="ECO:0000256" key="7">
    <source>
        <dbReference type="HAMAP-Rule" id="MF_00860"/>
    </source>
</evidence>
<gene>
    <name evidence="7" type="primary">RBCS</name>
    <name evidence="10" type="ORF">GOP47_0018507</name>
</gene>
<dbReference type="GO" id="GO:0009507">
    <property type="term" value="C:chloroplast"/>
    <property type="evidence" value="ECO:0007669"/>
    <property type="project" value="UniProtKB-SubCell"/>
</dbReference>
<dbReference type="Proteomes" id="UP000886520">
    <property type="component" value="Chromosome 18"/>
</dbReference>
<keyword evidence="11" id="KW-1185">Reference proteome</keyword>
<protein>
    <recommendedName>
        <fullName evidence="7">Ribulose bisphosphate carboxylase small subunit, chloroplastic</fullName>
        <shortName evidence="7">RuBisCO small subunit</shortName>
    </recommendedName>
</protein>
<evidence type="ECO:0000256" key="6">
    <source>
        <dbReference type="ARBA" id="ARBA00023300"/>
    </source>
</evidence>
<dbReference type="HAMAP" id="MF_00859">
    <property type="entry name" value="RuBisCO_S_bact"/>
    <property type="match status" value="1"/>
</dbReference>
<evidence type="ECO:0000256" key="3">
    <source>
        <dbReference type="ARBA" id="ARBA00022567"/>
    </source>
</evidence>
<evidence type="ECO:0000256" key="8">
    <source>
        <dbReference type="RuleBase" id="RU003627"/>
    </source>
</evidence>
<dbReference type="GO" id="GO:0009853">
    <property type="term" value="P:photorespiration"/>
    <property type="evidence" value="ECO:0007669"/>
    <property type="project" value="UniProtKB-UniRule"/>
</dbReference>
<dbReference type="AlphaFoldDB" id="A0A9D4UE88"/>
<comment type="subunit">
    <text evidence="7 8">Heterohexadecamer of 8 large and 8 small subunits.</text>
</comment>
<sequence length="174" mass="19239">MAISIAASSAVVAPSCAPAESLSKSFSGLKATTLFAPKSPNPLAISNGSRVSAMLVWKPYDNKKFETLSYLPPLSSEQIAKQVDFMVRKGWTPCIEFDKIGSVYREHFHGSGYYDGRYWVMWKLPMFGCQDAAAVLREIAECAKEYPEAFIRVLGFDAKRQVQVSGFLVQKPSV</sequence>
<keyword evidence="6 7" id="KW-0120">Carbon dioxide fixation</keyword>
<dbReference type="PANTHER" id="PTHR31262">
    <property type="entry name" value="RIBULOSE BISPHOSPHATE CARBOXYLASE SMALL CHAIN 1, CHLOROPLASTIC"/>
    <property type="match status" value="1"/>
</dbReference>
<evidence type="ECO:0000313" key="11">
    <source>
        <dbReference type="Proteomes" id="UP000886520"/>
    </source>
</evidence>
<evidence type="ECO:0000256" key="5">
    <source>
        <dbReference type="ARBA" id="ARBA00023238"/>
    </source>
</evidence>
<dbReference type="SMART" id="SM00961">
    <property type="entry name" value="RuBisCO_small"/>
    <property type="match status" value="1"/>
</dbReference>
<feature type="domain" description="Ribulose bisphosphate carboxylase small subunit" evidence="9">
    <location>
        <begin position="64"/>
        <end position="172"/>
    </location>
</feature>
<dbReference type="Pfam" id="PF00101">
    <property type="entry name" value="RuBisCO_small"/>
    <property type="match status" value="1"/>
</dbReference>
<evidence type="ECO:0000256" key="1">
    <source>
        <dbReference type="ARBA" id="ARBA00022528"/>
    </source>
</evidence>
<evidence type="ECO:0000313" key="10">
    <source>
        <dbReference type="EMBL" id="KAI5065883.1"/>
    </source>
</evidence>
<dbReference type="GO" id="GO:0016984">
    <property type="term" value="F:ribulose-bisphosphate carboxylase activity"/>
    <property type="evidence" value="ECO:0007669"/>
    <property type="project" value="UniProtKB-UniRule"/>
</dbReference>
<reference evidence="10" key="1">
    <citation type="submission" date="2021-01" db="EMBL/GenBank/DDBJ databases">
        <title>Adiantum capillus-veneris genome.</title>
        <authorList>
            <person name="Fang Y."/>
            <person name="Liao Q."/>
        </authorList>
    </citation>
    <scope>NUCLEOTIDE SEQUENCE</scope>
    <source>
        <strain evidence="10">H3</strain>
        <tissue evidence="10">Leaf</tissue>
    </source>
</reference>
<accession>A0A9D4UE88</accession>
<keyword evidence="3 7" id="KW-0113">Calvin cycle</keyword>
<dbReference type="Gene3D" id="3.30.190.10">
    <property type="entry name" value="Ribulose bisphosphate carboxylase, small subunit"/>
    <property type="match status" value="1"/>
</dbReference>
<dbReference type="EMBL" id="JABFUD020000018">
    <property type="protein sequence ID" value="KAI5065883.1"/>
    <property type="molecule type" value="Genomic_DNA"/>
</dbReference>
<comment type="similarity">
    <text evidence="7 8">Belongs to the RuBisCO small chain family.</text>
</comment>
<keyword evidence="4 7" id="KW-0934">Plastid</keyword>
<comment type="subcellular location">
    <subcellularLocation>
        <location evidence="7">Plastid</location>
        <location evidence="7">Chloroplast</location>
    </subcellularLocation>
</comment>
<keyword evidence="5 7" id="KW-0601">Photorespiration</keyword>
<keyword evidence="2 7" id="KW-0602">Photosynthesis</keyword>
<comment type="miscellaneous">
    <text evidence="7">The basic functional RuBisCO is composed of a large chain homodimer in a 'head-to-tail' conformation. In form I RuBisCO this homodimer is arranged in a barrel-like tetramer with the small subunits forming a tetrameric 'cap' on each end of the 'barrel'.</text>
</comment>
<evidence type="ECO:0000259" key="9">
    <source>
        <dbReference type="SMART" id="SM00961"/>
    </source>
</evidence>
<comment type="caution">
    <text evidence="10">The sequence shown here is derived from an EMBL/GenBank/DDBJ whole genome shotgun (WGS) entry which is preliminary data.</text>
</comment>
<proteinExistence type="inferred from homology"/>